<comment type="caution">
    <text evidence="7">The sequence shown here is derived from an EMBL/GenBank/DDBJ whole genome shotgun (WGS) entry which is preliminary data.</text>
</comment>
<keyword evidence="1" id="KW-0808">Transferase</keyword>
<evidence type="ECO:0000256" key="3">
    <source>
        <dbReference type="ARBA" id="ARBA00022705"/>
    </source>
</evidence>
<dbReference type="GO" id="GO:0006260">
    <property type="term" value="P:DNA replication"/>
    <property type="evidence" value="ECO:0007669"/>
    <property type="project" value="UniProtKB-KW"/>
</dbReference>
<evidence type="ECO:0000256" key="2">
    <source>
        <dbReference type="ARBA" id="ARBA00022695"/>
    </source>
</evidence>
<feature type="non-terminal residue" evidence="7">
    <location>
        <position position="287"/>
    </location>
</feature>
<evidence type="ECO:0000256" key="4">
    <source>
        <dbReference type="ARBA" id="ARBA00022932"/>
    </source>
</evidence>
<feature type="domain" description="Bacterial DNA polymerase III alpha subunit NTPase" evidence="5">
    <location>
        <begin position="2"/>
        <end position="252"/>
    </location>
</feature>
<dbReference type="EMBL" id="BARW01015805">
    <property type="protein sequence ID" value="GAI99124.1"/>
    <property type="molecule type" value="Genomic_DNA"/>
</dbReference>
<dbReference type="Gene3D" id="1.10.10.1600">
    <property type="entry name" value="Bacterial DNA polymerase III alpha subunit, thumb domain"/>
    <property type="match status" value="1"/>
</dbReference>
<dbReference type="GO" id="GO:0008408">
    <property type="term" value="F:3'-5' exonuclease activity"/>
    <property type="evidence" value="ECO:0007669"/>
    <property type="project" value="InterPro"/>
</dbReference>
<feature type="domain" description="DNA polymerase III alpha subunit finger" evidence="6">
    <location>
        <begin position="255"/>
        <end position="287"/>
    </location>
</feature>
<protein>
    <submittedName>
        <fullName evidence="7">Uncharacterized protein</fullName>
    </submittedName>
</protein>
<keyword evidence="3" id="KW-0235">DNA replication</keyword>
<dbReference type="Pfam" id="PF17657">
    <property type="entry name" value="DNA_pol3_finger"/>
    <property type="match status" value="1"/>
</dbReference>
<dbReference type="InterPro" id="IPR011708">
    <property type="entry name" value="DNA_pol3_alpha_NTPase_dom"/>
</dbReference>
<organism evidence="7">
    <name type="scientific">marine sediment metagenome</name>
    <dbReference type="NCBI Taxonomy" id="412755"/>
    <lineage>
        <taxon>unclassified sequences</taxon>
        <taxon>metagenomes</taxon>
        <taxon>ecological metagenomes</taxon>
    </lineage>
</organism>
<evidence type="ECO:0000259" key="6">
    <source>
        <dbReference type="Pfam" id="PF17657"/>
    </source>
</evidence>
<feature type="non-terminal residue" evidence="7">
    <location>
        <position position="1"/>
    </location>
</feature>
<keyword evidence="2" id="KW-0548">Nucleotidyltransferase</keyword>
<accession>X1V3C1</accession>
<dbReference type="Pfam" id="PF07733">
    <property type="entry name" value="DNA_pol3_alpha"/>
    <property type="match status" value="1"/>
</dbReference>
<sequence>VNEGLSSRYDTITPDITERLEKELGVIEKTGFADYFLIVQDIVNWAKEHGIIVGPGRGSAAGSLVSYVLGITNIDPLEYDLLFERFLNPDRVQVPDIDIDFADTRRDEIIAYVREKYGKDKVAQIITFGTMLARAAIRDTGRALGLSYGLCDTTAKLIPFNASIDKALKTVPELGEQYKTNPEVTNLIDSAKKLEGVVRHASVHACGVVISPEPLTNFVPLQRAPQGEDTIITQFEMHSVEDLGLLKMDFLGLRNLTIIESALTLIKENRGTNIDINTLPLDDKQTF</sequence>
<reference evidence="7" key="1">
    <citation type="journal article" date="2014" name="Front. Microbiol.">
        <title>High frequency of phylogenetically diverse reductive dehalogenase-homologous genes in deep subseafloor sedimentary metagenomes.</title>
        <authorList>
            <person name="Kawai M."/>
            <person name="Futagami T."/>
            <person name="Toyoda A."/>
            <person name="Takaki Y."/>
            <person name="Nishi S."/>
            <person name="Hori S."/>
            <person name="Arai W."/>
            <person name="Tsubouchi T."/>
            <person name="Morono Y."/>
            <person name="Uchiyama I."/>
            <person name="Ito T."/>
            <person name="Fujiyama A."/>
            <person name="Inagaki F."/>
            <person name="Takami H."/>
        </authorList>
    </citation>
    <scope>NUCLEOTIDE SEQUENCE</scope>
    <source>
        <strain evidence="7">Expedition CK06-06</strain>
    </source>
</reference>
<dbReference type="GO" id="GO:0003887">
    <property type="term" value="F:DNA-directed DNA polymerase activity"/>
    <property type="evidence" value="ECO:0007669"/>
    <property type="project" value="UniProtKB-KW"/>
</dbReference>
<dbReference type="InterPro" id="IPR040982">
    <property type="entry name" value="DNA_pol3_finger"/>
</dbReference>
<evidence type="ECO:0000256" key="1">
    <source>
        <dbReference type="ARBA" id="ARBA00022679"/>
    </source>
</evidence>
<dbReference type="InterPro" id="IPR004805">
    <property type="entry name" value="DnaE2/DnaE/PolC"/>
</dbReference>
<dbReference type="InterPro" id="IPR041931">
    <property type="entry name" value="DNA_pol3_alpha_thumb_dom"/>
</dbReference>
<evidence type="ECO:0000259" key="5">
    <source>
        <dbReference type="Pfam" id="PF07733"/>
    </source>
</evidence>
<dbReference type="PANTHER" id="PTHR32294:SF0">
    <property type="entry name" value="DNA POLYMERASE III SUBUNIT ALPHA"/>
    <property type="match status" value="1"/>
</dbReference>
<dbReference type="AlphaFoldDB" id="X1V3C1"/>
<gene>
    <name evidence="7" type="ORF">S12H4_27659</name>
</gene>
<proteinExistence type="predicted"/>
<evidence type="ECO:0000313" key="7">
    <source>
        <dbReference type="EMBL" id="GAI99124.1"/>
    </source>
</evidence>
<keyword evidence="4" id="KW-0239">DNA-directed DNA polymerase</keyword>
<dbReference type="PANTHER" id="PTHR32294">
    <property type="entry name" value="DNA POLYMERASE III SUBUNIT ALPHA"/>
    <property type="match status" value="1"/>
</dbReference>
<name>X1V3C1_9ZZZZ</name>